<organism evidence="3">
    <name type="scientific">Cyanobacterium aponinum AL20115</name>
    <dbReference type="NCBI Taxonomy" id="3090662"/>
    <lineage>
        <taxon>Bacteria</taxon>
        <taxon>Bacillati</taxon>
        <taxon>Cyanobacteriota</taxon>
        <taxon>Cyanophyceae</taxon>
        <taxon>Oscillatoriophycideae</taxon>
        <taxon>Chroococcales</taxon>
        <taxon>Geminocystaceae</taxon>
        <taxon>Cyanobacterium</taxon>
    </lineage>
</organism>
<reference evidence="3" key="1">
    <citation type="submission" date="2023-11" db="EMBL/GenBank/DDBJ databases">
        <title>Genome sequence of Cyanobacterium aponinum BCRC AL20115.</title>
        <authorList>
            <person name="Chang H.-Y."/>
            <person name="Lin K.-M."/>
            <person name="Hsueh H.-T."/>
            <person name="Chu H.-A."/>
            <person name="Kuo C.-H."/>
        </authorList>
    </citation>
    <scope>NUCLEOTIDE SEQUENCE</scope>
    <source>
        <strain evidence="3">AL20115</strain>
    </source>
</reference>
<keyword evidence="2" id="KW-1133">Transmembrane helix</keyword>
<feature type="compositionally biased region" description="Polar residues" evidence="1">
    <location>
        <begin position="156"/>
        <end position="166"/>
    </location>
</feature>
<protein>
    <submittedName>
        <fullName evidence="3">Uncharacterized protein</fullName>
    </submittedName>
</protein>
<evidence type="ECO:0000313" key="3">
    <source>
        <dbReference type="EMBL" id="WPF89794.1"/>
    </source>
</evidence>
<keyword evidence="2" id="KW-0472">Membrane</keyword>
<dbReference type="EMBL" id="CP138348">
    <property type="protein sequence ID" value="WPF89794.1"/>
    <property type="molecule type" value="Genomic_DNA"/>
</dbReference>
<evidence type="ECO:0000256" key="2">
    <source>
        <dbReference type="SAM" id="Phobius"/>
    </source>
</evidence>
<sequence length="523" mass="55350">MLTNNQNKNQKKPLVTNFIRNLLPFGVRSQQGSTLPMAIGLGSAMMIVGAVAVMKGGQENTNTISSEQTKQAMAAAEGGITNIQAFLAENPALAMIDSSDWEKIVEEPTTKTEDIVKKGNLDLEKKINDKTPTSSNNNNDENSLICKDSPVGANSAKPTSTSSTVSPLGDEFSADEIKTGLESVVGIKLDSSSSDAKPEWVSMGNNQYYKFIGYTRNSNNDGGQVIIQGKKGDAVAQLVADLKGTYQVNGGTSSSSSSPTMVDGSSEGAPVLWVTDSKNNSFGNNNFDGIVKISQASCTFEGEKPTQSKNFEQTTNKLSLLLTKEVMPSVPTPLVTPKKIGAINSPKGNSTLTFPLDATNDPKDSEGRYYYEVSSIDLSGKTTVNIEKNVVFYLTGNMTMSGNPDFVTKNGSKLEIYGGNGTTNITLNGKATAGANIFIHAPNAHIGVNGGGSSNPNIAGSIWAKSWGLSDSNSGILIGKPGTYGDYIVGENRQVPETSTPSNPVTTYDNVGQMSRVTRQAVK</sequence>
<name>A0AAF0ZI24_9CHRO</name>
<dbReference type="RefSeq" id="WP_320002038.1">
    <property type="nucleotide sequence ID" value="NZ_CP138348.1"/>
</dbReference>
<feature type="region of interest" description="Disordered" evidence="1">
    <location>
        <begin position="126"/>
        <end position="170"/>
    </location>
</feature>
<feature type="compositionally biased region" description="Polar residues" evidence="1">
    <location>
        <begin position="130"/>
        <end position="142"/>
    </location>
</feature>
<keyword evidence="2" id="KW-0812">Transmembrane</keyword>
<gene>
    <name evidence="3" type="ORF">SAY89_05845</name>
</gene>
<accession>A0AAF0ZI24</accession>
<proteinExistence type="predicted"/>
<dbReference type="AlphaFoldDB" id="A0AAF0ZI24"/>
<feature type="transmembrane region" description="Helical" evidence="2">
    <location>
        <begin position="35"/>
        <end position="54"/>
    </location>
</feature>
<evidence type="ECO:0000256" key="1">
    <source>
        <dbReference type="SAM" id="MobiDB-lite"/>
    </source>
</evidence>